<dbReference type="InterPro" id="IPR029041">
    <property type="entry name" value="FAD-linked_oxidoreductase-like"/>
</dbReference>
<dbReference type="GO" id="GO:0016491">
    <property type="term" value="F:oxidoreductase activity"/>
    <property type="evidence" value="ECO:0007669"/>
    <property type="project" value="UniProtKB-KW"/>
</dbReference>
<gene>
    <name evidence="2" type="ORF">EFK50_07350</name>
</gene>
<dbReference type="SUPFAM" id="SSF51730">
    <property type="entry name" value="FAD-linked oxidoreductase"/>
    <property type="match status" value="1"/>
</dbReference>
<dbReference type="GO" id="GO:0035999">
    <property type="term" value="P:tetrahydrofolate interconversion"/>
    <property type="evidence" value="ECO:0007669"/>
    <property type="project" value="UniProtKB-UniPathway"/>
</dbReference>
<protein>
    <submittedName>
        <fullName evidence="2">5,10-methylenetetrahydrofolate reductase</fullName>
    </submittedName>
</protein>
<dbReference type="Proteomes" id="UP000267128">
    <property type="component" value="Unassembled WGS sequence"/>
</dbReference>
<evidence type="ECO:0000256" key="1">
    <source>
        <dbReference type="ARBA" id="ARBA00023002"/>
    </source>
</evidence>
<name>A0A3N0CLI7_9ACTN</name>
<keyword evidence="1" id="KW-0560">Oxidoreductase</keyword>
<evidence type="ECO:0000313" key="3">
    <source>
        <dbReference type="Proteomes" id="UP000267128"/>
    </source>
</evidence>
<proteinExistence type="predicted"/>
<dbReference type="UniPathway" id="UPA00193"/>
<evidence type="ECO:0000313" key="2">
    <source>
        <dbReference type="EMBL" id="RNL64335.1"/>
    </source>
</evidence>
<comment type="caution">
    <text evidence="2">The sequence shown here is derived from an EMBL/GenBank/DDBJ whole genome shotgun (WGS) entry which is preliminary data.</text>
</comment>
<reference evidence="2 3" key="1">
    <citation type="submission" date="2018-11" db="EMBL/GenBank/DDBJ databases">
        <authorList>
            <person name="Li F."/>
        </authorList>
    </citation>
    <scope>NUCLEOTIDE SEQUENCE [LARGE SCALE GENOMIC DNA]</scope>
    <source>
        <strain evidence="2 3">Gsoil 097</strain>
    </source>
</reference>
<accession>A0A3N0CLI7</accession>
<keyword evidence="3" id="KW-1185">Reference proteome</keyword>
<sequence length="306" mass="33782">MSLTTKVSAREGELLLFSLTPPKESTAPAEVDRIAEVTLERLAGLDLDGLILYDIDDESERNPEARPFPYLPTLDPAVFYADNLAALDLPVVIYRCVGKYDPADLEGWLAGQDVERVLTVFVGAASRTTEVRTGLAQAHEVRKATRPELLVGGVAIPERHAGGGDEHLRLIRKQGNGCSFFISQVVYDVAAAKDLLSDYVYACRDQGSEPVPVVFTLSVCGSYKTLTFLEWLGVQVPRWLRNELAHSDDTLAVSYEHCVHAAAELAEFARRLRVPFGFNVESVSNRKVEIDASVDLVREVAQLLRR</sequence>
<dbReference type="Gene3D" id="3.20.20.220">
    <property type="match status" value="1"/>
</dbReference>
<dbReference type="RefSeq" id="WP_123226911.1">
    <property type="nucleotide sequence ID" value="NZ_RJSE01000005.1"/>
</dbReference>
<organism evidence="2 3">
    <name type="scientific">Nocardioides marmoriginsengisoli</name>
    <dbReference type="NCBI Taxonomy" id="661483"/>
    <lineage>
        <taxon>Bacteria</taxon>
        <taxon>Bacillati</taxon>
        <taxon>Actinomycetota</taxon>
        <taxon>Actinomycetes</taxon>
        <taxon>Propionibacteriales</taxon>
        <taxon>Nocardioidaceae</taxon>
        <taxon>Nocardioides</taxon>
    </lineage>
</organism>
<dbReference type="EMBL" id="RJSE01000005">
    <property type="protein sequence ID" value="RNL64335.1"/>
    <property type="molecule type" value="Genomic_DNA"/>
</dbReference>
<dbReference type="OrthoDB" id="4367389at2"/>
<dbReference type="AlphaFoldDB" id="A0A3N0CLI7"/>